<feature type="chain" id="PRO_5011592405" evidence="2">
    <location>
        <begin position="30"/>
        <end position="438"/>
    </location>
</feature>
<organism evidence="3 4">
    <name type="scientific">Methylobacterium phyllostachyos</name>
    <dbReference type="NCBI Taxonomy" id="582672"/>
    <lineage>
        <taxon>Bacteria</taxon>
        <taxon>Pseudomonadati</taxon>
        <taxon>Pseudomonadota</taxon>
        <taxon>Alphaproteobacteria</taxon>
        <taxon>Hyphomicrobiales</taxon>
        <taxon>Methylobacteriaceae</taxon>
        <taxon>Methylobacterium</taxon>
    </lineage>
</organism>
<dbReference type="PANTHER" id="PTHR43194">
    <property type="entry name" value="HYDROLASE ALPHA/BETA FOLD FAMILY"/>
    <property type="match status" value="1"/>
</dbReference>
<evidence type="ECO:0000256" key="2">
    <source>
        <dbReference type="SAM" id="SignalP"/>
    </source>
</evidence>
<reference evidence="4" key="1">
    <citation type="submission" date="2016-10" db="EMBL/GenBank/DDBJ databases">
        <authorList>
            <person name="Varghese N."/>
            <person name="Submissions S."/>
        </authorList>
    </citation>
    <scope>NUCLEOTIDE SEQUENCE [LARGE SCALE GENOMIC DNA]</scope>
    <source>
        <strain evidence="4">BL47</strain>
    </source>
</reference>
<dbReference type="PANTHER" id="PTHR43194:SF4">
    <property type="entry name" value="AB HYDROLASE-1 DOMAIN-CONTAINING PROTEIN"/>
    <property type="match status" value="1"/>
</dbReference>
<dbReference type="GO" id="GO:0016787">
    <property type="term" value="F:hydrolase activity"/>
    <property type="evidence" value="ECO:0007669"/>
    <property type="project" value="UniProtKB-KW"/>
</dbReference>
<dbReference type="InterPro" id="IPR029058">
    <property type="entry name" value="AB_hydrolase_fold"/>
</dbReference>
<dbReference type="CDD" id="cd12809">
    <property type="entry name" value="Esterase_713_like-2"/>
    <property type="match status" value="1"/>
</dbReference>
<evidence type="ECO:0000313" key="3">
    <source>
        <dbReference type="EMBL" id="SDO20529.1"/>
    </source>
</evidence>
<dbReference type="Gene3D" id="3.40.50.1820">
    <property type="entry name" value="alpha/beta hydrolase"/>
    <property type="match status" value="1"/>
</dbReference>
<keyword evidence="4" id="KW-1185">Reference proteome</keyword>
<keyword evidence="3" id="KW-0378">Hydrolase</keyword>
<sequence>MAGNGIANGALAALLAVQVSAVAPGAARAQGTVPTEVPVPRATQGPAQGTVSSPPGPARAGPVTRAGYFYIGGRYQKLGDKTVMVGQMFVQSRTPARVTQPYPVVMVHGLAQTGVNYLATADGRPGWVQRFVEKGFQVYVVDQVGRGRSGTNPEVYGPYDRLGTRSLERTYTAPEVYDLYPQAKLHTRWPEGPGVQGNAAFDQFFASQVPFLANSQQTEEWVDPALVALLEKIGPAILLTHGQAALFGWAASDARPDLVKAHVAVEPSGPPFFDVQFRGGKDFWEKNGDGRARAYGLTRMPLTFAPPVKAPEDLVVVQEAKGTEAKGSDAKGSDAKGADAKGADAKADGRIRCWLQGEPARTLPNLAKVPTVLVTAEASFHATYDACTAAFLTQAGAKPDVIQLADRGLRGNGHMMMLETNSDAVADVLADWLAGRVK</sequence>
<keyword evidence="2" id="KW-0732">Signal</keyword>
<dbReference type="Proteomes" id="UP000198704">
    <property type="component" value="Unassembled WGS sequence"/>
</dbReference>
<feature type="region of interest" description="Disordered" evidence="1">
    <location>
        <begin position="322"/>
        <end position="342"/>
    </location>
</feature>
<gene>
    <name evidence="3" type="ORF">SAMN05216360_11686</name>
</gene>
<dbReference type="EMBL" id="FNHS01000016">
    <property type="protein sequence ID" value="SDO20529.1"/>
    <property type="molecule type" value="Genomic_DNA"/>
</dbReference>
<dbReference type="STRING" id="582672.SAMN05216360_11686"/>
<proteinExistence type="predicted"/>
<protein>
    <submittedName>
        <fullName evidence="3">Alpha/beta hydrolase family protein</fullName>
    </submittedName>
</protein>
<dbReference type="InterPro" id="IPR050228">
    <property type="entry name" value="Carboxylesterase_BioH"/>
</dbReference>
<evidence type="ECO:0000256" key="1">
    <source>
        <dbReference type="SAM" id="MobiDB-lite"/>
    </source>
</evidence>
<feature type="region of interest" description="Disordered" evidence="1">
    <location>
        <begin position="29"/>
        <end position="59"/>
    </location>
</feature>
<name>A0A1H0HMV6_9HYPH</name>
<accession>A0A1H0HMV6</accession>
<dbReference type="RefSeq" id="WP_208859105.1">
    <property type="nucleotide sequence ID" value="NZ_FNHS01000016.1"/>
</dbReference>
<evidence type="ECO:0000313" key="4">
    <source>
        <dbReference type="Proteomes" id="UP000198704"/>
    </source>
</evidence>
<feature type="signal peptide" evidence="2">
    <location>
        <begin position="1"/>
        <end position="29"/>
    </location>
</feature>
<dbReference type="AlphaFoldDB" id="A0A1H0HMV6"/>
<dbReference type="SUPFAM" id="SSF53474">
    <property type="entry name" value="alpha/beta-Hydrolases"/>
    <property type="match status" value="1"/>
</dbReference>